<evidence type="ECO:0000313" key="1">
    <source>
        <dbReference type="EMBL" id="PWZ01502.1"/>
    </source>
</evidence>
<organism evidence="1 2">
    <name type="scientific">Testicularia cyperi</name>
    <dbReference type="NCBI Taxonomy" id="1882483"/>
    <lineage>
        <taxon>Eukaryota</taxon>
        <taxon>Fungi</taxon>
        <taxon>Dikarya</taxon>
        <taxon>Basidiomycota</taxon>
        <taxon>Ustilaginomycotina</taxon>
        <taxon>Ustilaginomycetes</taxon>
        <taxon>Ustilaginales</taxon>
        <taxon>Anthracoideaceae</taxon>
        <taxon>Testicularia</taxon>
    </lineage>
</organism>
<accession>A0A317XTX9</accession>
<name>A0A317XTX9_9BASI</name>
<reference evidence="1 2" key="1">
    <citation type="journal article" date="2018" name="Mol. Biol. Evol.">
        <title>Broad Genomic Sampling Reveals a Smut Pathogenic Ancestry of the Fungal Clade Ustilaginomycotina.</title>
        <authorList>
            <person name="Kijpornyongpan T."/>
            <person name="Mondo S.J."/>
            <person name="Barry K."/>
            <person name="Sandor L."/>
            <person name="Lee J."/>
            <person name="Lipzen A."/>
            <person name="Pangilinan J."/>
            <person name="LaButti K."/>
            <person name="Hainaut M."/>
            <person name="Henrissat B."/>
            <person name="Grigoriev I.V."/>
            <person name="Spatafora J.W."/>
            <person name="Aime M.C."/>
        </authorList>
    </citation>
    <scope>NUCLEOTIDE SEQUENCE [LARGE SCALE GENOMIC DNA]</scope>
    <source>
        <strain evidence="1 2">MCA 3645</strain>
    </source>
</reference>
<gene>
    <name evidence="1" type="ORF">BCV70DRAFT_75470</name>
</gene>
<sequence>MLARDRRPSLSSASTLSASQLSKAATHPHAALTFTSVARSFRSTLLRQSRLSTLSRLRLHRHQQLDNACFRRALLQYRSRVVESSVYTVELLLCAEQTQSESVSRPRQSSTLTTSLISHHLVPIRRGRPTGSFGLRGCYFMPSLPLCAPTFTYLIRA</sequence>
<dbReference type="InParanoid" id="A0A317XTX9"/>
<dbReference type="AlphaFoldDB" id="A0A317XTX9"/>
<evidence type="ECO:0000313" key="2">
    <source>
        <dbReference type="Proteomes" id="UP000246740"/>
    </source>
</evidence>
<protein>
    <submittedName>
        <fullName evidence="1">Uncharacterized protein</fullName>
    </submittedName>
</protein>
<dbReference type="Proteomes" id="UP000246740">
    <property type="component" value="Unassembled WGS sequence"/>
</dbReference>
<proteinExistence type="predicted"/>
<keyword evidence="2" id="KW-1185">Reference proteome</keyword>
<dbReference type="EMBL" id="KZ819190">
    <property type="protein sequence ID" value="PWZ01502.1"/>
    <property type="molecule type" value="Genomic_DNA"/>
</dbReference>